<feature type="region of interest" description="Disordered" evidence="1">
    <location>
        <begin position="1"/>
        <end position="46"/>
    </location>
</feature>
<name>A0A3E4YKR8_9FIRM</name>
<proteinExistence type="predicted"/>
<gene>
    <name evidence="3" type="ORF">DXB99_01970</name>
</gene>
<feature type="compositionally biased region" description="Polar residues" evidence="1">
    <location>
        <begin position="170"/>
        <end position="189"/>
    </location>
</feature>
<protein>
    <recommendedName>
        <fullName evidence="5">NlpC/P60 domain-containing protein</fullName>
    </recommendedName>
</protein>
<feature type="compositionally biased region" description="Polar residues" evidence="1">
    <location>
        <begin position="28"/>
        <end position="46"/>
    </location>
</feature>
<feature type="region of interest" description="Disordered" evidence="1">
    <location>
        <begin position="728"/>
        <end position="779"/>
    </location>
</feature>
<keyword evidence="2" id="KW-0812">Transmembrane</keyword>
<dbReference type="RefSeq" id="WP_117718083.1">
    <property type="nucleotide sequence ID" value="NZ_QSTP01000001.1"/>
</dbReference>
<keyword evidence="2" id="KW-0472">Membrane</keyword>
<feature type="compositionally biased region" description="Polar residues" evidence="1">
    <location>
        <begin position="147"/>
        <end position="156"/>
    </location>
</feature>
<feature type="transmembrane region" description="Helical" evidence="2">
    <location>
        <begin position="841"/>
        <end position="867"/>
    </location>
</feature>
<feature type="compositionally biased region" description="Low complexity" evidence="1">
    <location>
        <begin position="97"/>
        <end position="121"/>
    </location>
</feature>
<reference evidence="3 4" key="1">
    <citation type="submission" date="2018-08" db="EMBL/GenBank/DDBJ databases">
        <title>A genome reference for cultivated species of the human gut microbiota.</title>
        <authorList>
            <person name="Zou Y."/>
            <person name="Xue W."/>
            <person name="Luo G."/>
        </authorList>
    </citation>
    <scope>NUCLEOTIDE SEQUENCE [LARGE SCALE GENOMIC DNA]</scope>
    <source>
        <strain evidence="3 4">OM07-13</strain>
    </source>
</reference>
<evidence type="ECO:0000313" key="4">
    <source>
        <dbReference type="Proteomes" id="UP000260758"/>
    </source>
</evidence>
<evidence type="ECO:0000313" key="3">
    <source>
        <dbReference type="EMBL" id="RGM75325.1"/>
    </source>
</evidence>
<feature type="compositionally biased region" description="Polar residues" evidence="1">
    <location>
        <begin position="1"/>
        <end position="11"/>
    </location>
</feature>
<sequence>MSKNNDYTDYTSFGEKWGNSNSSNSSSPKNDFTKNTETSSGIFGNQTNDFIQSQINKSVGSNVNDNMSSGQDDMTLERTRDFVNDFVNKHTGNPIDNGSSSSNQNNGQQNNQNNGYSPSQSHSNNFGQKQSYNNGSNDYNYNNGSSQTQNIGSGYTRTVNYGANPVDTYVPNSSNYTRNDAVNPTVSNPYENYGNNNPTAKGGFGGNNGSSPTFVTFDNANNYASFSNNNDYNYGQVPNWNYTVNSSNDINEPIKVAQPQSKPIYNYQADNYSNGPFGNMNNAYGGQNLLLNPNMFAGRMGEASYFEKGLHLTDRFEETFSDRQGQHTDRGVGTVKGGVAQTIAAMPINEVVNLYRQGTKQQDVRNYYNTNNIADNYKVQLGSKVNSAEATKKYNDYVVKCTQHGAKPMEYDKFLDAGARGEKIDIKDSRGVNVDKIDLSDSRTRNMFANAKLEVSSSENMSKVSTKYREYVSKCNSHGVKAIDYDKFLNKGAKGSVINIKDKNGNILDKVDLSDSRTRNVFADAKIETAKFQQIAHKNSTVENYGRGKTSNYDFNQMRQKNYEQLNRKMKLDGFKGTDKQMKMLRAKDRKLDKNNMFKDLSDADIKEIEDFVETNGANLGVFNSRAVNSQSAKGRSLVANKLMDDRTGDGFRTTRTYTSIATTVAKTSIKAGRKVANNRVQKALDKLERNYKAGNISLSSYNDKKDVLKAKGDVLDKQIDLDKVQKRRGRIDKRKTQSYKEKKKEIKDLKNVRKDSVKKQRRNRRDERRSPSGNRKSWLQRKRDYHKEYVKEYGKFPHRLKNNITGGIHNIASGIKNIPKKIVSGIKSGFKAIGKIITKFIVPILIGLIIIMVFTMIMIFIMGVVANISSMFSWGSDGDDNLDNNQFQTLNTISTQYENETLIPSYKNAAKDGADLTGLYSSSDNWNKNVYSEVDITDIKDENNNPTNFCNCLQIFTLYSYYRQQHNDWQSDNPQKIFDQDIQNVIDSTHGYDNVTYTDVYHNDLSGCDNIKYHSDLVYSKANYYDANKTYTYNYDGYEWTATGYLDTQKFANDFSAWSANCINRNDNNAANYTKTITDDGTDTYKYTVTLNRTEQVPVYRTDPVYGQKWVTKYETSTVISADTTSLKQGLWVQSSSHSLSTKNNRKTISNDTNWSSMTAEKRHNNSNKLYTQKELQDLGFNISTPSGNPNSSWYSGSLGEYIYYRPVYASNGKYQLIAYRFKDVSGYETVQTGTQQVLDHYDPKTVTEVLTYPIPTITYKCKGHCAGHVKVAMDLTNKSDIRNINGVMGLTIPITRYNVLSEDEIKEVEEMIGTYDTHYVDGVTNWKEFNVYFMGAEGWMDDEAIRNVINSLGTITTNNGLVPAGGGAPGIINAGTTEGKQELINQGLSLCNGAFVYGHSGRGNLYATGGNTDCSGYVSRCIFQALKAQGVPDDDPRMVAIKRVPTTVDLLRTCPNGYAAIGGDVSKLAPGTVIVRQNQSADAGSNGTTGLSNHTIIYIGPMDVDGDGQMDEGGKPYVLECTTSGGKSGPMFHTRNWSYLNAYGYYCNWL</sequence>
<evidence type="ECO:0000256" key="2">
    <source>
        <dbReference type="SAM" id="Phobius"/>
    </source>
</evidence>
<feature type="region of interest" description="Disordered" evidence="1">
    <location>
        <begin position="86"/>
        <end position="156"/>
    </location>
</feature>
<dbReference type="EMBL" id="QSTP01000001">
    <property type="protein sequence ID" value="RGM75325.1"/>
    <property type="molecule type" value="Genomic_DNA"/>
</dbReference>
<keyword evidence="2" id="KW-1133">Transmembrane helix</keyword>
<comment type="caution">
    <text evidence="3">The sequence shown here is derived from an EMBL/GenBank/DDBJ whole genome shotgun (WGS) entry which is preliminary data.</text>
</comment>
<evidence type="ECO:0008006" key="5">
    <source>
        <dbReference type="Google" id="ProtNLM"/>
    </source>
</evidence>
<accession>A0A3E4YKR8</accession>
<feature type="compositionally biased region" description="Low complexity" evidence="1">
    <location>
        <begin position="131"/>
        <end position="146"/>
    </location>
</feature>
<feature type="compositionally biased region" description="Basic and acidic residues" evidence="1">
    <location>
        <begin position="735"/>
        <end position="771"/>
    </location>
</feature>
<dbReference type="Proteomes" id="UP000260758">
    <property type="component" value="Unassembled WGS sequence"/>
</dbReference>
<organism evidence="3 4">
    <name type="scientific">Agathobacter rectalis</name>
    <dbReference type="NCBI Taxonomy" id="39491"/>
    <lineage>
        <taxon>Bacteria</taxon>
        <taxon>Bacillati</taxon>
        <taxon>Bacillota</taxon>
        <taxon>Clostridia</taxon>
        <taxon>Lachnospirales</taxon>
        <taxon>Lachnospiraceae</taxon>
        <taxon>Agathobacter</taxon>
    </lineage>
</organism>
<feature type="region of interest" description="Disordered" evidence="1">
    <location>
        <begin position="169"/>
        <end position="189"/>
    </location>
</feature>
<evidence type="ECO:0000256" key="1">
    <source>
        <dbReference type="SAM" id="MobiDB-lite"/>
    </source>
</evidence>